<feature type="region of interest" description="Disordered" evidence="1">
    <location>
        <begin position="87"/>
        <end position="133"/>
    </location>
</feature>
<gene>
    <name evidence="2" type="ORF">GcM3_209014</name>
</gene>
<name>A0A420HAK9_9PEZI</name>
<evidence type="ECO:0000313" key="2">
    <source>
        <dbReference type="EMBL" id="RKF54438.1"/>
    </source>
</evidence>
<feature type="compositionally biased region" description="Polar residues" evidence="1">
    <location>
        <begin position="87"/>
        <end position="130"/>
    </location>
</feature>
<feature type="region of interest" description="Disordered" evidence="1">
    <location>
        <begin position="167"/>
        <end position="189"/>
    </location>
</feature>
<accession>A0A420HAK9</accession>
<comment type="caution">
    <text evidence="2">The sequence shown here is derived from an EMBL/GenBank/DDBJ whole genome shotgun (WGS) entry which is preliminary data.</text>
</comment>
<evidence type="ECO:0000313" key="3">
    <source>
        <dbReference type="Proteomes" id="UP000283383"/>
    </source>
</evidence>
<proteinExistence type="predicted"/>
<dbReference type="EMBL" id="MCBQ01020939">
    <property type="protein sequence ID" value="RKF54438.1"/>
    <property type="molecule type" value="Genomic_DNA"/>
</dbReference>
<reference evidence="2 3" key="1">
    <citation type="journal article" date="2018" name="BMC Genomics">
        <title>Comparative genome analyses reveal sequence features reflecting distinct modes of host-adaptation between dicot and monocot powdery mildew.</title>
        <authorList>
            <person name="Wu Y."/>
            <person name="Ma X."/>
            <person name="Pan Z."/>
            <person name="Kale S.D."/>
            <person name="Song Y."/>
            <person name="King H."/>
            <person name="Zhang Q."/>
            <person name="Presley C."/>
            <person name="Deng X."/>
            <person name="Wei C.I."/>
            <person name="Xiao S."/>
        </authorList>
    </citation>
    <scope>NUCLEOTIDE SEQUENCE [LARGE SCALE GENOMIC DNA]</scope>
    <source>
        <strain evidence="2">UMSG3</strain>
    </source>
</reference>
<evidence type="ECO:0000256" key="1">
    <source>
        <dbReference type="SAM" id="MobiDB-lite"/>
    </source>
</evidence>
<keyword evidence="3" id="KW-1185">Reference proteome</keyword>
<sequence length="189" mass="21737">MLEKKDNFNSHYHLDYRSCRVSANHSQPASLEYSPSAQLRLNTEAELHADISATTGTFQDRSNKAIYMTQIKRDDGIFGNRLTIDRQTVTNPQSQPFKSKSRISASPIPQNYQPQPQASQEVPTNPSGIQGTEEFYKTYDDPRQHCPVLPETRFQYLRTQEFLQTASNPEIEPEVKWHPNFNLSHQNPN</sequence>
<dbReference type="Proteomes" id="UP000283383">
    <property type="component" value="Unassembled WGS sequence"/>
</dbReference>
<protein>
    <submittedName>
        <fullName evidence="2">Uncharacterized protein</fullName>
    </submittedName>
</protein>
<dbReference type="AlphaFoldDB" id="A0A420HAK9"/>
<organism evidence="2 3">
    <name type="scientific">Golovinomyces cichoracearum</name>
    <dbReference type="NCBI Taxonomy" id="62708"/>
    <lineage>
        <taxon>Eukaryota</taxon>
        <taxon>Fungi</taxon>
        <taxon>Dikarya</taxon>
        <taxon>Ascomycota</taxon>
        <taxon>Pezizomycotina</taxon>
        <taxon>Leotiomycetes</taxon>
        <taxon>Erysiphales</taxon>
        <taxon>Erysiphaceae</taxon>
        <taxon>Golovinomyces</taxon>
    </lineage>
</organism>